<dbReference type="InterPro" id="IPR005135">
    <property type="entry name" value="Endo/exonuclease/phosphatase"/>
</dbReference>
<proteinExistence type="predicted"/>
<gene>
    <name evidence="2" type="ORF">PMAYCL1PPCAC_08870</name>
</gene>
<dbReference type="SUPFAM" id="SSF56219">
    <property type="entry name" value="DNase I-like"/>
    <property type="match status" value="1"/>
</dbReference>
<dbReference type="InterPro" id="IPR036691">
    <property type="entry name" value="Endo/exonu/phosph_ase_sf"/>
</dbReference>
<keyword evidence="3" id="KW-1185">Reference proteome</keyword>
<name>A0AAN5CBV0_9BILA</name>
<comment type="caution">
    <text evidence="2">The sequence shown here is derived from an EMBL/GenBank/DDBJ whole genome shotgun (WGS) entry which is preliminary data.</text>
</comment>
<dbReference type="EMBL" id="BTRK01000002">
    <property type="protein sequence ID" value="GMR38675.1"/>
    <property type="molecule type" value="Genomic_DNA"/>
</dbReference>
<dbReference type="Gene3D" id="3.60.10.10">
    <property type="entry name" value="Endonuclease/exonuclease/phosphatase"/>
    <property type="match status" value="1"/>
</dbReference>
<dbReference type="PANTHER" id="PTHR23227:SF67">
    <property type="entry name" value="CRANIOFACIAL DEVELOPMENT PROTEIN 2-LIKE"/>
    <property type="match status" value="1"/>
</dbReference>
<feature type="domain" description="Endonuclease/exonuclease/phosphatase" evidence="1">
    <location>
        <begin position="88"/>
        <end position="301"/>
    </location>
</feature>
<protein>
    <recommendedName>
        <fullName evidence="1">Endonuclease/exonuclease/phosphatase domain-containing protein</fullName>
    </recommendedName>
</protein>
<sequence>PVIQKTIGILNDLIKNGCDAQKLDIATRSLKRELCASELKERIGAAEGWSVSTFLSVCSRLGVPRRRLGQPSVVSVCHMPVANLRIGTINCRTLKKDDRVAEIEDAVSRCPFDVIALQEIRRKGQTCLTLAHSQHLLVAYGTQSAHGTGFLVSNRWANSCIFHPVNERISYLDLPTIGLRIITAYAPTSAYPDHVFDRFLNDLSSLIATSARRVRRPGGGKGHLVVLGDFNSKIGSREENTEKFIGVHGYGERNERGQTLVDFCNEVKLYVQNTRFQKRETRKWTWLSPNMRTRNAIDYVMSLNPSIVQDVTVIGSFDLSTDHRLLMAKVRIQSKVKQIYHAPKPVHTLDQAKFAAAILSLQRKDTTSYESLASAMRSVANDSMKVVVKEERFSHRTKRLFIERRRLRDNVPTPINRVMFSITSKALRI</sequence>
<dbReference type="Proteomes" id="UP001328107">
    <property type="component" value="Unassembled WGS sequence"/>
</dbReference>
<evidence type="ECO:0000313" key="2">
    <source>
        <dbReference type="EMBL" id="GMR38675.1"/>
    </source>
</evidence>
<feature type="non-terminal residue" evidence="2">
    <location>
        <position position="429"/>
    </location>
</feature>
<dbReference type="GO" id="GO:0003824">
    <property type="term" value="F:catalytic activity"/>
    <property type="evidence" value="ECO:0007669"/>
    <property type="project" value="InterPro"/>
</dbReference>
<organism evidence="2 3">
    <name type="scientific">Pristionchus mayeri</name>
    <dbReference type="NCBI Taxonomy" id="1317129"/>
    <lineage>
        <taxon>Eukaryota</taxon>
        <taxon>Metazoa</taxon>
        <taxon>Ecdysozoa</taxon>
        <taxon>Nematoda</taxon>
        <taxon>Chromadorea</taxon>
        <taxon>Rhabditida</taxon>
        <taxon>Rhabditina</taxon>
        <taxon>Diplogasteromorpha</taxon>
        <taxon>Diplogasteroidea</taxon>
        <taxon>Neodiplogasteridae</taxon>
        <taxon>Pristionchus</taxon>
    </lineage>
</organism>
<dbReference type="PANTHER" id="PTHR23227">
    <property type="entry name" value="BUCENTAUR RELATED"/>
    <property type="match status" value="1"/>
</dbReference>
<dbReference type="CDD" id="cd09076">
    <property type="entry name" value="L1-EN"/>
    <property type="match status" value="1"/>
</dbReference>
<dbReference type="AlphaFoldDB" id="A0AAN5CBV0"/>
<evidence type="ECO:0000313" key="3">
    <source>
        <dbReference type="Proteomes" id="UP001328107"/>
    </source>
</evidence>
<evidence type="ECO:0000259" key="1">
    <source>
        <dbReference type="Pfam" id="PF03372"/>
    </source>
</evidence>
<dbReference type="Pfam" id="PF03372">
    <property type="entry name" value="Exo_endo_phos"/>
    <property type="match status" value="1"/>
</dbReference>
<accession>A0AAN5CBV0</accession>
<dbReference type="InterPro" id="IPR027124">
    <property type="entry name" value="Swc5/CFDP1/2"/>
</dbReference>
<reference evidence="3" key="1">
    <citation type="submission" date="2022-10" db="EMBL/GenBank/DDBJ databases">
        <title>Genome assembly of Pristionchus species.</title>
        <authorList>
            <person name="Yoshida K."/>
            <person name="Sommer R.J."/>
        </authorList>
    </citation>
    <scope>NUCLEOTIDE SEQUENCE [LARGE SCALE GENOMIC DNA]</scope>
    <source>
        <strain evidence="3">RS5460</strain>
    </source>
</reference>
<feature type="non-terminal residue" evidence="2">
    <location>
        <position position="1"/>
    </location>
</feature>